<proteinExistence type="predicted"/>
<dbReference type="GO" id="GO:0016020">
    <property type="term" value="C:membrane"/>
    <property type="evidence" value="ECO:0007669"/>
    <property type="project" value="UniProtKB-SubCell"/>
</dbReference>
<evidence type="ECO:0000313" key="8">
    <source>
        <dbReference type="Proteomes" id="UP001331761"/>
    </source>
</evidence>
<accession>A0AAN8IJA3</accession>
<feature type="transmembrane region" description="Helical" evidence="5">
    <location>
        <begin position="46"/>
        <end position="65"/>
    </location>
</feature>
<evidence type="ECO:0000313" key="7">
    <source>
        <dbReference type="EMBL" id="KAK5971387.1"/>
    </source>
</evidence>
<feature type="non-terminal residue" evidence="7">
    <location>
        <position position="1"/>
    </location>
</feature>
<evidence type="ECO:0000256" key="5">
    <source>
        <dbReference type="SAM" id="Phobius"/>
    </source>
</evidence>
<name>A0AAN8IJA3_TRICO</name>
<sequence>KWSLIIEIAEFGIGRFIVRTIVLFLTTFVASLLPNFGVFLDLVGSTSMTALTLVFPGLFSIYLEAADKLKEEPRKSDPCEDDNFIPTLKQVIAKTSYLRLLIEGFVILENTPVMLYSIHIADVGAGAREYFMVYWNLSWSTNLLSAEQ</sequence>
<evidence type="ECO:0000256" key="1">
    <source>
        <dbReference type="ARBA" id="ARBA00004370"/>
    </source>
</evidence>
<protein>
    <recommendedName>
        <fullName evidence="6">Amino acid transporter transmembrane domain-containing protein</fullName>
    </recommendedName>
</protein>
<evidence type="ECO:0000256" key="4">
    <source>
        <dbReference type="ARBA" id="ARBA00023136"/>
    </source>
</evidence>
<keyword evidence="3 5" id="KW-1133">Transmembrane helix</keyword>
<evidence type="ECO:0000259" key="6">
    <source>
        <dbReference type="Pfam" id="PF01490"/>
    </source>
</evidence>
<reference evidence="7 8" key="1">
    <citation type="submission" date="2019-10" db="EMBL/GenBank/DDBJ databases">
        <title>Assembly and Annotation for the nematode Trichostrongylus colubriformis.</title>
        <authorList>
            <person name="Martin J."/>
        </authorList>
    </citation>
    <scope>NUCLEOTIDE SEQUENCE [LARGE SCALE GENOMIC DNA]</scope>
    <source>
        <strain evidence="7">G859</strain>
        <tissue evidence="7">Whole worm</tissue>
    </source>
</reference>
<feature type="domain" description="Amino acid transporter transmembrane" evidence="6">
    <location>
        <begin position="15"/>
        <end position="69"/>
    </location>
</feature>
<dbReference type="Pfam" id="PF01490">
    <property type="entry name" value="Aa_trans"/>
    <property type="match status" value="1"/>
</dbReference>
<feature type="transmembrane region" description="Helical" evidence="5">
    <location>
        <begin position="21"/>
        <end position="40"/>
    </location>
</feature>
<comment type="caution">
    <text evidence="7">The sequence shown here is derived from an EMBL/GenBank/DDBJ whole genome shotgun (WGS) entry which is preliminary data.</text>
</comment>
<comment type="subcellular location">
    <subcellularLocation>
        <location evidence="1">Membrane</location>
    </subcellularLocation>
</comment>
<organism evidence="7 8">
    <name type="scientific">Trichostrongylus colubriformis</name>
    <name type="common">Black scour worm</name>
    <dbReference type="NCBI Taxonomy" id="6319"/>
    <lineage>
        <taxon>Eukaryota</taxon>
        <taxon>Metazoa</taxon>
        <taxon>Ecdysozoa</taxon>
        <taxon>Nematoda</taxon>
        <taxon>Chromadorea</taxon>
        <taxon>Rhabditida</taxon>
        <taxon>Rhabditina</taxon>
        <taxon>Rhabditomorpha</taxon>
        <taxon>Strongyloidea</taxon>
        <taxon>Trichostrongylidae</taxon>
        <taxon>Trichostrongylus</taxon>
    </lineage>
</organism>
<dbReference type="EMBL" id="WIXE01017860">
    <property type="protein sequence ID" value="KAK5971387.1"/>
    <property type="molecule type" value="Genomic_DNA"/>
</dbReference>
<keyword evidence="2 5" id="KW-0812">Transmembrane</keyword>
<evidence type="ECO:0000256" key="3">
    <source>
        <dbReference type="ARBA" id="ARBA00022989"/>
    </source>
</evidence>
<keyword evidence="4 5" id="KW-0472">Membrane</keyword>
<evidence type="ECO:0000256" key="2">
    <source>
        <dbReference type="ARBA" id="ARBA00022692"/>
    </source>
</evidence>
<dbReference type="Proteomes" id="UP001331761">
    <property type="component" value="Unassembled WGS sequence"/>
</dbReference>
<dbReference type="InterPro" id="IPR013057">
    <property type="entry name" value="AA_transpt_TM"/>
</dbReference>
<gene>
    <name evidence="7" type="ORF">GCK32_018252</name>
</gene>
<keyword evidence="8" id="KW-1185">Reference proteome</keyword>
<dbReference type="AlphaFoldDB" id="A0AAN8IJA3"/>